<evidence type="ECO:0000256" key="1">
    <source>
        <dbReference type="SAM" id="MobiDB-lite"/>
    </source>
</evidence>
<protein>
    <submittedName>
        <fullName evidence="2">Uncharacterized protein</fullName>
    </submittedName>
</protein>
<feature type="compositionally biased region" description="Polar residues" evidence="1">
    <location>
        <begin position="1"/>
        <end position="11"/>
    </location>
</feature>
<evidence type="ECO:0000313" key="2">
    <source>
        <dbReference type="EMBL" id="GIY00172.1"/>
    </source>
</evidence>
<feature type="region of interest" description="Disordered" evidence="1">
    <location>
        <begin position="1"/>
        <end position="30"/>
    </location>
</feature>
<dbReference type="EMBL" id="BPLR01005151">
    <property type="protein sequence ID" value="GIY00172.1"/>
    <property type="molecule type" value="Genomic_DNA"/>
</dbReference>
<dbReference type="AlphaFoldDB" id="A0AAV4PSY7"/>
<evidence type="ECO:0000313" key="3">
    <source>
        <dbReference type="Proteomes" id="UP001054945"/>
    </source>
</evidence>
<accession>A0AAV4PSY7</accession>
<comment type="caution">
    <text evidence="2">The sequence shown here is derived from an EMBL/GenBank/DDBJ whole genome shotgun (WGS) entry which is preliminary data.</text>
</comment>
<gene>
    <name evidence="2" type="ORF">CEXT_163621</name>
</gene>
<dbReference type="Proteomes" id="UP001054945">
    <property type="component" value="Unassembled WGS sequence"/>
</dbReference>
<organism evidence="2 3">
    <name type="scientific">Caerostris extrusa</name>
    <name type="common">Bark spider</name>
    <name type="synonym">Caerostris bankana</name>
    <dbReference type="NCBI Taxonomy" id="172846"/>
    <lineage>
        <taxon>Eukaryota</taxon>
        <taxon>Metazoa</taxon>
        <taxon>Ecdysozoa</taxon>
        <taxon>Arthropoda</taxon>
        <taxon>Chelicerata</taxon>
        <taxon>Arachnida</taxon>
        <taxon>Araneae</taxon>
        <taxon>Araneomorphae</taxon>
        <taxon>Entelegynae</taxon>
        <taxon>Araneoidea</taxon>
        <taxon>Araneidae</taxon>
        <taxon>Caerostris</taxon>
    </lineage>
</organism>
<sequence>MKNFTTINSSAKAEHPILVRGGGRGRGEQCRRGTVVPINASNLDNGEFRLLEKELPAPSETLESGR</sequence>
<reference evidence="2 3" key="1">
    <citation type="submission" date="2021-06" db="EMBL/GenBank/DDBJ databases">
        <title>Caerostris extrusa draft genome.</title>
        <authorList>
            <person name="Kono N."/>
            <person name="Arakawa K."/>
        </authorList>
    </citation>
    <scope>NUCLEOTIDE SEQUENCE [LARGE SCALE GENOMIC DNA]</scope>
</reference>
<proteinExistence type="predicted"/>
<keyword evidence="3" id="KW-1185">Reference proteome</keyword>
<name>A0AAV4PSY7_CAEEX</name>